<evidence type="ECO:0000313" key="2">
    <source>
        <dbReference type="Proteomes" id="UP000509702"/>
    </source>
</evidence>
<dbReference type="EMBL" id="CP054617">
    <property type="protein sequence ID" value="QKS50075.1"/>
    <property type="molecule type" value="Genomic_DNA"/>
</dbReference>
<dbReference type="RefSeq" id="WP_149198862.1">
    <property type="nucleotide sequence ID" value="NZ_BSOV01000041.1"/>
</dbReference>
<geneLocation type="plasmid" evidence="1 2">
    <name>unnamed3</name>
</geneLocation>
<name>A0A6N1AEF7_9PROT</name>
<gene>
    <name evidence="1" type="ORF">HUE56_06025</name>
</gene>
<proteinExistence type="predicted"/>
<dbReference type="KEGG" id="aoz:HUE56_06025"/>
<keyword evidence="1" id="KW-0614">Plasmid</keyword>
<sequence>MATGTHAAFLNSIKDAAQSRIKTGVFADAAASKAEIEQVGQSIAAKYRGVISAAPIKSEERASQKVGMDYDGDWHSIKDLARMTIIVPTLADCRSVLVDLKRAFTASQGRGLIQVKEVGADADPCGYSSTTVFVRTSNGRPAEIQINVPEIIYAKQSEESVRRILGPVRFMNIKMKYQLDGGLGHALYEIYRVAPGSSRGQSAAALSRSYYAFFRQTVPSPAAASGLRKALLDLGVRKH</sequence>
<evidence type="ECO:0000313" key="1">
    <source>
        <dbReference type="EMBL" id="QKS50075.1"/>
    </source>
</evidence>
<reference evidence="1 2" key="1">
    <citation type="submission" date="2020-06" db="EMBL/GenBank/DDBJ databases">
        <title>Complete genome of Azosprillum oryzae KACC14407.</title>
        <authorList>
            <person name="Kim M."/>
            <person name="Park Y.-J."/>
            <person name="Shin J.-H."/>
        </authorList>
    </citation>
    <scope>NUCLEOTIDE SEQUENCE [LARGE SCALE GENOMIC DNA]</scope>
    <source>
        <strain evidence="1 2">KACC 14407</strain>
        <plasmid evidence="1 2">unnamed3</plasmid>
    </source>
</reference>
<dbReference type="Proteomes" id="UP000509702">
    <property type="component" value="Plasmid unnamed3"/>
</dbReference>
<accession>A0A6N1AEF7</accession>
<protein>
    <submittedName>
        <fullName evidence="1">Uncharacterized protein</fullName>
    </submittedName>
</protein>
<dbReference type="InterPro" id="IPR043519">
    <property type="entry name" value="NT_sf"/>
</dbReference>
<dbReference type="OrthoDB" id="9807902at2"/>
<dbReference type="AlphaFoldDB" id="A0A6N1AEF7"/>
<keyword evidence="2" id="KW-1185">Reference proteome</keyword>
<dbReference type="Gene3D" id="3.30.460.10">
    <property type="entry name" value="Beta Polymerase, domain 2"/>
    <property type="match status" value="1"/>
</dbReference>
<organism evidence="1 2">
    <name type="scientific">Azospirillum oryzae</name>
    <dbReference type="NCBI Taxonomy" id="286727"/>
    <lineage>
        <taxon>Bacteria</taxon>
        <taxon>Pseudomonadati</taxon>
        <taxon>Pseudomonadota</taxon>
        <taxon>Alphaproteobacteria</taxon>
        <taxon>Rhodospirillales</taxon>
        <taxon>Azospirillaceae</taxon>
        <taxon>Azospirillum</taxon>
    </lineage>
</organism>